<dbReference type="PANTHER" id="PTHR43133">
    <property type="entry name" value="RNA POLYMERASE ECF-TYPE SIGMA FACTO"/>
    <property type="match status" value="1"/>
</dbReference>
<dbReference type="InterPro" id="IPR000838">
    <property type="entry name" value="RNA_pol_sigma70_ECF_CS"/>
</dbReference>
<dbReference type="CDD" id="cd06171">
    <property type="entry name" value="Sigma70_r4"/>
    <property type="match status" value="1"/>
</dbReference>
<dbReference type="RefSeq" id="WP_052135367.1">
    <property type="nucleotide sequence ID" value="NZ_CP009962.1"/>
</dbReference>
<reference evidence="10" key="1">
    <citation type="journal article" date="2014" name="Soil Biol. Biochem.">
        <title>Structure and function of bacterial communities in ageing soils: Insights from the Mendocino ecological staircase.</title>
        <authorList>
            <person name="Uroz S."/>
            <person name="Tech J.J."/>
            <person name="Sawaya N.A."/>
            <person name="Frey-Klett P."/>
            <person name="Leveau J.H.J."/>
        </authorList>
    </citation>
    <scope>NUCLEOTIDE SEQUENCE [LARGE SCALE GENOMIC DNA]</scope>
    <source>
        <strain evidence="10">Cal35</strain>
    </source>
</reference>
<evidence type="ECO:0000256" key="2">
    <source>
        <dbReference type="ARBA" id="ARBA00023015"/>
    </source>
</evidence>
<evidence type="ECO:0000259" key="7">
    <source>
        <dbReference type="Pfam" id="PF04542"/>
    </source>
</evidence>
<dbReference type="Pfam" id="PF04542">
    <property type="entry name" value="Sigma70_r2"/>
    <property type="match status" value="1"/>
</dbReference>
<keyword evidence="5 6" id="KW-0804">Transcription</keyword>
<dbReference type="PANTHER" id="PTHR43133:SF51">
    <property type="entry name" value="RNA POLYMERASE SIGMA FACTOR"/>
    <property type="match status" value="1"/>
</dbReference>
<evidence type="ECO:0000256" key="5">
    <source>
        <dbReference type="ARBA" id="ARBA00023163"/>
    </source>
</evidence>
<dbReference type="GO" id="GO:0016987">
    <property type="term" value="F:sigma factor activity"/>
    <property type="evidence" value="ECO:0007669"/>
    <property type="project" value="UniProtKB-KW"/>
</dbReference>
<keyword evidence="4 6" id="KW-0238">DNA-binding</keyword>
<evidence type="ECO:0000256" key="4">
    <source>
        <dbReference type="ARBA" id="ARBA00023125"/>
    </source>
</evidence>
<dbReference type="InterPro" id="IPR007627">
    <property type="entry name" value="RNA_pol_sigma70_r2"/>
</dbReference>
<evidence type="ECO:0000256" key="3">
    <source>
        <dbReference type="ARBA" id="ARBA00023082"/>
    </source>
</evidence>
<keyword evidence="3 6" id="KW-0731">Sigma factor</keyword>
<dbReference type="InterPro" id="IPR014284">
    <property type="entry name" value="RNA_pol_sigma-70_dom"/>
</dbReference>
<dbReference type="NCBIfam" id="TIGR02937">
    <property type="entry name" value="sigma70-ECF"/>
    <property type="match status" value="1"/>
</dbReference>
<feature type="domain" description="RNA polymerase sigma factor 70 region 4 type 2" evidence="8">
    <location>
        <begin position="146"/>
        <end position="197"/>
    </location>
</feature>
<dbReference type="Proteomes" id="UP000030302">
    <property type="component" value="Chromosome"/>
</dbReference>
<dbReference type="SUPFAM" id="SSF88946">
    <property type="entry name" value="Sigma2 domain of RNA polymerase sigma factors"/>
    <property type="match status" value="1"/>
</dbReference>
<keyword evidence="10" id="KW-1185">Reference proteome</keyword>
<evidence type="ECO:0000313" key="9">
    <source>
        <dbReference type="EMBL" id="AIY43358.1"/>
    </source>
</evidence>
<proteinExistence type="inferred from homology"/>
<dbReference type="InterPro" id="IPR013325">
    <property type="entry name" value="RNA_pol_sigma_r2"/>
</dbReference>
<gene>
    <name evidence="9" type="ORF">LT85_4200</name>
</gene>
<dbReference type="InterPro" id="IPR039425">
    <property type="entry name" value="RNA_pol_sigma-70-like"/>
</dbReference>
<comment type="similarity">
    <text evidence="1 6">Belongs to the sigma-70 factor family. ECF subfamily.</text>
</comment>
<organism evidence="9 10">
    <name type="scientific">Collimonas arenae</name>
    <dbReference type="NCBI Taxonomy" id="279058"/>
    <lineage>
        <taxon>Bacteria</taxon>
        <taxon>Pseudomonadati</taxon>
        <taxon>Pseudomonadota</taxon>
        <taxon>Betaproteobacteria</taxon>
        <taxon>Burkholderiales</taxon>
        <taxon>Oxalobacteraceae</taxon>
        <taxon>Collimonas</taxon>
    </lineage>
</organism>
<sequence length="214" mass="23882">MTSHATSLPEAPTLEDPDQLLLQQVQQHDDRRAFAALVVRHQGAVRALLRRLTRGDAGWADELAQEAFLRAYQNLANFRGEACFRTWLIRIATHVFLEQRRRGDAQLQARTQALDEESDERQSSADVLAQANAALSLSHTVALSLDVQRALDVLSEPERQAIVQCYWGDLSHAEAAQALGCPLGTLKTHLLRGRAKLETALLAWDPRQTSEQCK</sequence>
<dbReference type="HOGENOM" id="CLU_047691_3_0_4"/>
<evidence type="ECO:0000256" key="6">
    <source>
        <dbReference type="RuleBase" id="RU000716"/>
    </source>
</evidence>
<feature type="domain" description="RNA polymerase sigma-70 region 2" evidence="7">
    <location>
        <begin position="37"/>
        <end position="103"/>
    </location>
</feature>
<dbReference type="InterPro" id="IPR013249">
    <property type="entry name" value="RNA_pol_sigma70_r4_t2"/>
</dbReference>
<evidence type="ECO:0000256" key="1">
    <source>
        <dbReference type="ARBA" id="ARBA00010641"/>
    </source>
</evidence>
<protein>
    <recommendedName>
        <fullName evidence="6">RNA polymerase sigma factor</fullName>
    </recommendedName>
</protein>
<dbReference type="InterPro" id="IPR013324">
    <property type="entry name" value="RNA_pol_sigma_r3/r4-like"/>
</dbReference>
<dbReference type="GO" id="GO:0003677">
    <property type="term" value="F:DNA binding"/>
    <property type="evidence" value="ECO:0007669"/>
    <property type="project" value="UniProtKB-KW"/>
</dbReference>
<dbReference type="KEGG" id="care:LT85_4200"/>
<dbReference type="GO" id="GO:0006352">
    <property type="term" value="P:DNA-templated transcription initiation"/>
    <property type="evidence" value="ECO:0007669"/>
    <property type="project" value="InterPro"/>
</dbReference>
<name>A0A0A1FF31_9BURK</name>
<dbReference type="EMBL" id="CP009962">
    <property type="protein sequence ID" value="AIY43358.1"/>
    <property type="molecule type" value="Genomic_DNA"/>
</dbReference>
<dbReference type="Gene3D" id="1.10.1740.10">
    <property type="match status" value="1"/>
</dbReference>
<dbReference type="SUPFAM" id="SSF88659">
    <property type="entry name" value="Sigma3 and sigma4 domains of RNA polymerase sigma factors"/>
    <property type="match status" value="1"/>
</dbReference>
<dbReference type="Pfam" id="PF08281">
    <property type="entry name" value="Sigma70_r4_2"/>
    <property type="match status" value="1"/>
</dbReference>
<evidence type="ECO:0000313" key="10">
    <source>
        <dbReference type="Proteomes" id="UP000030302"/>
    </source>
</evidence>
<dbReference type="STRING" id="279058.LT85_4200"/>
<keyword evidence="2 6" id="KW-0805">Transcription regulation</keyword>
<accession>A0A0A1FF31</accession>
<evidence type="ECO:0000259" key="8">
    <source>
        <dbReference type="Pfam" id="PF08281"/>
    </source>
</evidence>
<dbReference type="Gene3D" id="1.10.10.10">
    <property type="entry name" value="Winged helix-like DNA-binding domain superfamily/Winged helix DNA-binding domain"/>
    <property type="match status" value="1"/>
</dbReference>
<dbReference type="InterPro" id="IPR036388">
    <property type="entry name" value="WH-like_DNA-bd_sf"/>
</dbReference>
<dbReference type="PROSITE" id="PS01063">
    <property type="entry name" value="SIGMA70_ECF"/>
    <property type="match status" value="1"/>
</dbReference>
<dbReference type="AlphaFoldDB" id="A0A0A1FF31"/>